<proteinExistence type="predicted"/>
<dbReference type="STRING" id="52442.SAMN05421880_1509"/>
<organism evidence="2 3">
    <name type="scientific">Nitrosomonas nitrosa</name>
    <dbReference type="NCBI Taxonomy" id="52442"/>
    <lineage>
        <taxon>Bacteria</taxon>
        <taxon>Pseudomonadati</taxon>
        <taxon>Pseudomonadota</taxon>
        <taxon>Betaproteobacteria</taxon>
        <taxon>Nitrosomonadales</taxon>
        <taxon>Nitrosomonadaceae</taxon>
        <taxon>Nitrosomonas</taxon>
    </lineage>
</organism>
<name>A0A1I4UQ59_9PROT</name>
<dbReference type="EMBL" id="FOUF01000050">
    <property type="protein sequence ID" value="SFM90880.1"/>
    <property type="molecule type" value="Genomic_DNA"/>
</dbReference>
<evidence type="ECO:0000313" key="3">
    <source>
        <dbReference type="Proteomes" id="UP000199561"/>
    </source>
</evidence>
<accession>A0A1I4UQ59</accession>
<dbReference type="RefSeq" id="WP_090672547.1">
    <property type="nucleotide sequence ID" value="NZ_CAJNAP010000014.1"/>
</dbReference>
<reference evidence="1" key="2">
    <citation type="submission" date="2021-02" db="EMBL/GenBank/DDBJ databases">
        <authorList>
            <person name="Han P."/>
        </authorList>
    </citation>
    <scope>NUCLEOTIDE SEQUENCE</scope>
    <source>
        <strain evidence="1">Nitrosomonas nitrosa 18-3D</strain>
    </source>
</reference>
<reference evidence="2 3" key="1">
    <citation type="submission" date="2016-10" db="EMBL/GenBank/DDBJ databases">
        <authorList>
            <person name="de Groot N.N."/>
        </authorList>
    </citation>
    <scope>NUCLEOTIDE SEQUENCE [LARGE SCALE GENOMIC DNA]</scope>
    <source>
        <strain evidence="2 3">Nm146</strain>
    </source>
</reference>
<evidence type="ECO:0000313" key="1">
    <source>
        <dbReference type="EMBL" id="CAE6506275.1"/>
    </source>
</evidence>
<keyword evidence="3" id="KW-1185">Reference proteome</keyword>
<dbReference type="Pfam" id="PF11149">
    <property type="entry name" value="DUF2924"/>
    <property type="match status" value="1"/>
</dbReference>
<protein>
    <submittedName>
        <fullName evidence="1">Bacteriophage related protein</fullName>
    </submittedName>
</protein>
<gene>
    <name evidence="1" type="ORF">NMYAN_210050</name>
    <name evidence="2" type="ORF">SAMN05421880_1509</name>
</gene>
<evidence type="ECO:0000313" key="2">
    <source>
        <dbReference type="EMBL" id="SFM90880.1"/>
    </source>
</evidence>
<dbReference type="AlphaFoldDB" id="A0A1I4UQ59"/>
<dbReference type="InterPro" id="IPR021322">
    <property type="entry name" value="DUF2924"/>
</dbReference>
<dbReference type="Proteomes" id="UP000601736">
    <property type="component" value="Unassembled WGS sequence"/>
</dbReference>
<dbReference type="Proteomes" id="UP000199561">
    <property type="component" value="Unassembled WGS sequence"/>
</dbReference>
<dbReference type="EMBL" id="CAJNAP010000014">
    <property type="protein sequence ID" value="CAE6506275.1"/>
    <property type="molecule type" value="Genomic_DNA"/>
</dbReference>
<sequence>MNARNTPYSFPPSVLSQIAQLPRLPMTEIKALWKRLFGTEIPNYNRQFLERRIAHKLQLIEFRKTNHRLLESNERRIKALIETGKLRSREKDYRPIPGSELIRIHQDVEHRVVVEADGQYQYEGSRYTSLSAIEREITGTRWSGPLFFGLKAPVKTKAKKGARR</sequence>